<feature type="compositionally biased region" description="Basic and acidic residues" evidence="1">
    <location>
        <begin position="1"/>
        <end position="10"/>
    </location>
</feature>
<feature type="region of interest" description="Disordered" evidence="1">
    <location>
        <begin position="1"/>
        <end position="43"/>
    </location>
</feature>
<evidence type="ECO:0000313" key="2">
    <source>
        <dbReference type="EMBL" id="MDQ0364806.1"/>
    </source>
</evidence>
<gene>
    <name evidence="2" type="ORF">J2S42_001475</name>
</gene>
<accession>A0AAE3VVX5</accession>
<comment type="caution">
    <text evidence="2">The sequence shown here is derived from an EMBL/GenBank/DDBJ whole genome shotgun (WGS) entry which is preliminary data.</text>
</comment>
<dbReference type="Proteomes" id="UP001240236">
    <property type="component" value="Unassembled WGS sequence"/>
</dbReference>
<proteinExistence type="predicted"/>
<dbReference type="EMBL" id="JAUSUZ010000001">
    <property type="protein sequence ID" value="MDQ0364806.1"/>
    <property type="molecule type" value="Genomic_DNA"/>
</dbReference>
<keyword evidence="3" id="KW-1185">Reference proteome</keyword>
<evidence type="ECO:0000256" key="1">
    <source>
        <dbReference type="SAM" id="MobiDB-lite"/>
    </source>
</evidence>
<sequence length="43" mass="4826">MSDRPERGAAEDGYGVPETETEERAHQKPPSEPDPDRAEETEE</sequence>
<feature type="compositionally biased region" description="Basic and acidic residues" evidence="1">
    <location>
        <begin position="22"/>
        <end position="43"/>
    </location>
</feature>
<evidence type="ECO:0000313" key="3">
    <source>
        <dbReference type="Proteomes" id="UP001240236"/>
    </source>
</evidence>
<dbReference type="RefSeq" id="WP_307236528.1">
    <property type="nucleotide sequence ID" value="NZ_JAUSUZ010000001.1"/>
</dbReference>
<organism evidence="2 3">
    <name type="scientific">Catenuloplanes indicus</name>
    <dbReference type="NCBI Taxonomy" id="137267"/>
    <lineage>
        <taxon>Bacteria</taxon>
        <taxon>Bacillati</taxon>
        <taxon>Actinomycetota</taxon>
        <taxon>Actinomycetes</taxon>
        <taxon>Micromonosporales</taxon>
        <taxon>Micromonosporaceae</taxon>
        <taxon>Catenuloplanes</taxon>
    </lineage>
</organism>
<name>A0AAE3VVX5_9ACTN</name>
<protein>
    <submittedName>
        <fullName evidence="2">Uncharacterized protein</fullName>
    </submittedName>
</protein>
<dbReference type="AlphaFoldDB" id="A0AAE3VVX5"/>
<reference evidence="2 3" key="1">
    <citation type="submission" date="2023-07" db="EMBL/GenBank/DDBJ databases">
        <title>Sequencing the genomes of 1000 actinobacteria strains.</title>
        <authorList>
            <person name="Klenk H.-P."/>
        </authorList>
    </citation>
    <scope>NUCLEOTIDE SEQUENCE [LARGE SCALE GENOMIC DNA]</scope>
    <source>
        <strain evidence="2 3">DSM 44709</strain>
    </source>
</reference>